<dbReference type="InterPro" id="IPR013929">
    <property type="entry name" value="RPAP1_C"/>
</dbReference>
<evidence type="ECO:0000313" key="9">
    <source>
        <dbReference type="EMBL" id="GER50215.1"/>
    </source>
</evidence>
<evidence type="ECO:0000256" key="5">
    <source>
        <dbReference type="SAM" id="MobiDB-lite"/>
    </source>
</evidence>
<dbReference type="Pfam" id="PF08621">
    <property type="entry name" value="RPAP1_N"/>
    <property type="match status" value="1"/>
</dbReference>
<dbReference type="SUPFAM" id="SSF48371">
    <property type="entry name" value="ARM repeat"/>
    <property type="match status" value="1"/>
</dbReference>
<accession>A0A5A7QXU8</accession>
<dbReference type="InterPro" id="IPR013930">
    <property type="entry name" value="RPAP1_N"/>
</dbReference>
<dbReference type="Proteomes" id="UP000325081">
    <property type="component" value="Unassembled WGS sequence"/>
</dbReference>
<feature type="domain" description="RPAP1/MINIYO-like TPR repeats" evidence="8">
    <location>
        <begin position="1261"/>
        <end position="1407"/>
    </location>
</feature>
<reference evidence="10" key="1">
    <citation type="journal article" date="2019" name="Curr. Biol.">
        <title>Genome Sequence of Striga asiatica Provides Insight into the Evolution of Plant Parasitism.</title>
        <authorList>
            <person name="Yoshida S."/>
            <person name="Kim S."/>
            <person name="Wafula E.K."/>
            <person name="Tanskanen J."/>
            <person name="Kim Y.M."/>
            <person name="Honaas L."/>
            <person name="Yang Z."/>
            <person name="Spallek T."/>
            <person name="Conn C.E."/>
            <person name="Ichihashi Y."/>
            <person name="Cheong K."/>
            <person name="Cui S."/>
            <person name="Der J.P."/>
            <person name="Gundlach H."/>
            <person name="Jiao Y."/>
            <person name="Hori C."/>
            <person name="Ishida J.K."/>
            <person name="Kasahara H."/>
            <person name="Kiba T."/>
            <person name="Kim M.S."/>
            <person name="Koo N."/>
            <person name="Laohavisit A."/>
            <person name="Lee Y.H."/>
            <person name="Lumba S."/>
            <person name="McCourt P."/>
            <person name="Mortimer J.C."/>
            <person name="Mutuku J.M."/>
            <person name="Nomura T."/>
            <person name="Sasaki-Sekimoto Y."/>
            <person name="Seto Y."/>
            <person name="Wang Y."/>
            <person name="Wakatake T."/>
            <person name="Sakakibara H."/>
            <person name="Demura T."/>
            <person name="Yamaguchi S."/>
            <person name="Yoneyama K."/>
            <person name="Manabe R.I."/>
            <person name="Nelson D.C."/>
            <person name="Schulman A.H."/>
            <person name="Timko M.P."/>
            <person name="dePamphilis C.W."/>
            <person name="Choi D."/>
            <person name="Shirasu K."/>
        </authorList>
    </citation>
    <scope>NUCLEOTIDE SEQUENCE [LARGE SCALE GENOMIC DNA]</scope>
    <source>
        <strain evidence="10">cv. UVA1</strain>
    </source>
</reference>
<feature type="region of interest" description="Disordered" evidence="5">
    <location>
        <begin position="1"/>
        <end position="28"/>
    </location>
</feature>
<dbReference type="OrthoDB" id="348201at2759"/>
<comment type="caution">
    <text evidence="9">The sequence shown here is derived from an EMBL/GenBank/DDBJ whole genome shotgun (WGS) entry which is preliminary data.</text>
</comment>
<evidence type="ECO:0000259" key="8">
    <source>
        <dbReference type="Pfam" id="PF25766"/>
    </source>
</evidence>
<feature type="domain" description="RPAP1 N-terminal" evidence="7">
    <location>
        <begin position="267"/>
        <end position="308"/>
    </location>
</feature>
<name>A0A5A7QXU8_STRAF</name>
<dbReference type="Pfam" id="PF25766">
    <property type="entry name" value="TPR_RPAP1"/>
    <property type="match status" value="1"/>
</dbReference>
<dbReference type="InterPro" id="IPR016024">
    <property type="entry name" value="ARM-type_fold"/>
</dbReference>
<keyword evidence="3" id="KW-0804">Transcription</keyword>
<evidence type="ECO:0000313" key="10">
    <source>
        <dbReference type="Proteomes" id="UP000325081"/>
    </source>
</evidence>
<evidence type="ECO:0000256" key="2">
    <source>
        <dbReference type="ARBA" id="ARBA00009953"/>
    </source>
</evidence>
<evidence type="ECO:0000256" key="4">
    <source>
        <dbReference type="ARBA" id="ARBA00023242"/>
    </source>
</evidence>
<dbReference type="InterPro" id="IPR057989">
    <property type="entry name" value="TPR_RPAP1/MINIYO-like"/>
</dbReference>
<gene>
    <name evidence="9" type="ORF">STAS_27506</name>
</gene>
<organism evidence="9 10">
    <name type="scientific">Striga asiatica</name>
    <name type="common">Asiatic witchweed</name>
    <name type="synonym">Buchnera asiatica</name>
    <dbReference type="NCBI Taxonomy" id="4170"/>
    <lineage>
        <taxon>Eukaryota</taxon>
        <taxon>Viridiplantae</taxon>
        <taxon>Streptophyta</taxon>
        <taxon>Embryophyta</taxon>
        <taxon>Tracheophyta</taxon>
        <taxon>Spermatophyta</taxon>
        <taxon>Magnoliopsida</taxon>
        <taxon>eudicotyledons</taxon>
        <taxon>Gunneridae</taxon>
        <taxon>Pentapetalae</taxon>
        <taxon>asterids</taxon>
        <taxon>lamiids</taxon>
        <taxon>Lamiales</taxon>
        <taxon>Orobanchaceae</taxon>
        <taxon>Buchnereae</taxon>
        <taxon>Striga</taxon>
    </lineage>
</organism>
<evidence type="ECO:0000259" key="7">
    <source>
        <dbReference type="Pfam" id="PF08621"/>
    </source>
</evidence>
<dbReference type="Pfam" id="PF08620">
    <property type="entry name" value="RPAP1_C"/>
    <property type="match status" value="1"/>
</dbReference>
<evidence type="ECO:0000256" key="3">
    <source>
        <dbReference type="ARBA" id="ARBA00023163"/>
    </source>
</evidence>
<dbReference type="EMBL" id="BKCP01009181">
    <property type="protein sequence ID" value="GER50215.1"/>
    <property type="molecule type" value="Genomic_DNA"/>
</dbReference>
<evidence type="ECO:0000259" key="6">
    <source>
        <dbReference type="Pfam" id="PF08620"/>
    </source>
</evidence>
<protein>
    <submittedName>
        <fullName evidence="9">RNA polymerase II-associated protein</fullName>
    </submittedName>
</protein>
<proteinExistence type="inferred from homology"/>
<dbReference type="InterPro" id="IPR055326">
    <property type="entry name" value="MINIYO"/>
</dbReference>
<feature type="region of interest" description="Disordered" evidence="5">
    <location>
        <begin position="45"/>
        <end position="82"/>
    </location>
</feature>
<feature type="domain" description="RPAP1 C-terminal" evidence="6">
    <location>
        <begin position="390"/>
        <end position="472"/>
    </location>
</feature>
<keyword evidence="10" id="KW-1185">Reference proteome</keyword>
<comment type="subcellular location">
    <subcellularLocation>
        <location evidence="1">Nucleus</location>
    </subcellularLocation>
</comment>
<dbReference type="PANTHER" id="PTHR47605">
    <property type="entry name" value="TRANSCRIPTIONAL ELONGATION REGULATOR MINIYO"/>
    <property type="match status" value="1"/>
</dbReference>
<sequence>MMKKDNSGGSKNQKPRISGANPLQINEDDASRLVGGIVEKGFSDIHSSRSLGPPTAPRPSVLPFPVARHRSHGPNWAPKAGNFNAINDSDDMDEDVGEEGDSDVMVMAAGFAKPVERKEKKGLNFSRWQEIVKNEGNSVLNDKKKEKEFYSDNLKRKFTSPGDSELHRTSHFDHVNEPCMTLGDDKVLSGREVETGTEVVSEVHSLIDSNNGNIAQLQESQNDIAKYKRERPSEEILADLEMQNSLMDSGFSHQTLMGGEKENLESQIDAENRTRLAKMSAKEIAEAQAELVAKLDPALINALRKRGLSKVKGQKFSSSDIAGNEADSMKHETYFSELTASSGDTISQKPVELSPGDSLLDKDGRASPNKTPENRSMWNAWSKRVEHVRDLRFSLDGNIIDVDLAHVPDAGKASSESVYSADNVSERDFIRTEGDPGAAGYTIKEAVALTRSVVPGQRTLALQLIAAVLDRAIGGICQKEVDSSSKSVDAKCADWEAIWAFALGPEPELALALRMSLDDNHNSVVLSCAKAIMCALSCDVNEIIFEMLEKTPTYAKDVYTAPVFRSKPDVSVGFLRGGFWKYNTKPSNIRCFGEELESEKAEDERTIQDDIIVAGQDFAAGLVRMGILPRICYLLETDPAAPLEECLITILIAIARHSPTCAAAILDCERLVQTIVNRFTSNEQMEINFSKIKSVALLKVSSAFMVLARVEKKNCSTFMNEGILQKVTWHLYRRTFSLEQWMKSGKEACKLSSALLVEQLRLWKVFLRYGYCISEISDLFPSLCVWLSVPTFEKLIDNDMMDEYCAIANEAYLLLDVLAGKVPNFYSRMQDEESGSWNFLGSIIDQSLEWVQVKSIPCVSKSKLSACQIKDGGKNYFSQESKVNSLLRVISSVLNTLSSLLKAVIPEDITSMPNGRLPWLPEFVPSIGLRIIKNGYFGFSGKSNDSFVKYLCLLRTKNRPELAISSTCCLQALLQVATSVDELIRHANLDVHNVPSKFASLSREDKILADGILKSGVDEVQFLLSNLTKLIANEWQKMSPVENFGRGGPAPGVGVGWGASAGGYWSLNNFLAQLDAKLLVCMLEFSEIPFNTEVSSDATQVLNCALTACLFVGPGNNRPVIDKLLKFIFRAPVLKYLNLSIRKFLSSRKGSQSYRLNYEEGEYASFADILAVHFRNRWLGIKKKKTGKSTGEKNPVMKKKNPSLETIYEDTEETRQELSSSMSVEWARQRLPLPAHWYLSAISSIQTEKSLDFLEASRAGLFLLLGIETLSCSAVTCVPVVWKLHAMSAVLLSGMEILRDEKSREVYGILQDVYGEVVNEKKFTLQFGKEIHESYATFIETLVEQFAAESYGDLLFGRQVALYLHRSTEASTRLAAWNALSNARVLELLPPVDKCFTKAEGFLEPVEVPSINSIK</sequence>
<evidence type="ECO:0000256" key="1">
    <source>
        <dbReference type="ARBA" id="ARBA00004123"/>
    </source>
</evidence>
<dbReference type="PANTHER" id="PTHR47605:SF2">
    <property type="entry name" value="TRANSCRIPTIONAL ELONGATION REGULATOR MINIYO"/>
    <property type="match status" value="1"/>
</dbReference>
<feature type="region of interest" description="Disordered" evidence="5">
    <location>
        <begin position="345"/>
        <end position="375"/>
    </location>
</feature>
<keyword evidence="4" id="KW-0539">Nucleus</keyword>
<comment type="similarity">
    <text evidence="2">Belongs to the RPAP1 family.</text>
</comment>